<keyword evidence="2 10" id="KW-0444">Lipid biosynthesis</keyword>
<reference evidence="12" key="1">
    <citation type="submission" date="2025-08" db="UniProtKB">
        <authorList>
            <consortium name="RefSeq"/>
        </authorList>
    </citation>
    <scope>IDENTIFICATION</scope>
    <source>
        <tissue evidence="12">Whole body</tissue>
    </source>
</reference>
<evidence type="ECO:0000256" key="3">
    <source>
        <dbReference type="ARBA" id="ARBA00022679"/>
    </source>
</evidence>
<protein>
    <recommendedName>
        <fullName evidence="10">Elongation of very long chain fatty acids protein</fullName>
        <ecNumber evidence="10">2.3.1.199</ecNumber>
    </recommendedName>
    <alternativeName>
        <fullName evidence="10">Very-long-chain 3-oxoacyl-CoA synthase</fullName>
    </alternativeName>
</protein>
<sequence length="265" mass="32006">MGTILDNVTRYYRYINDDLADTRTNSFWLVFNPIPICIIMFLYHRFVHSWGPQLMADRPAYKLKNTIIVYNIVQIFLSGLMTVKCITWLYLPGYYNIWCQKINYEDTEVERMVIDYVWLYYVIKIIDLLDTVFFVLRKKFNQVTFLHVYHHLGMCLLGFIGTKFVPGGHGIMLGFINSIVHSVMYTYYLISIVRREWVRIWWKKYITQLQILQFLLLILHFGHVIFEPSCAYPKWVSFVFLPHNIFILILFTDFYIKEYIYKKKK</sequence>
<feature type="transmembrane region" description="Helical" evidence="10">
    <location>
        <begin position="148"/>
        <end position="165"/>
    </location>
</feature>
<evidence type="ECO:0000256" key="6">
    <source>
        <dbReference type="ARBA" id="ARBA00022989"/>
    </source>
</evidence>
<keyword evidence="7 10" id="KW-0443">Lipid metabolism</keyword>
<feature type="transmembrane region" description="Helical" evidence="10">
    <location>
        <begin position="171"/>
        <end position="193"/>
    </location>
</feature>
<dbReference type="PANTHER" id="PTHR11157">
    <property type="entry name" value="FATTY ACID ACYL TRANSFERASE-RELATED"/>
    <property type="match status" value="1"/>
</dbReference>
<keyword evidence="11" id="KW-1185">Reference proteome</keyword>
<comment type="similarity">
    <text evidence="10">Belongs to the ELO family.</text>
</comment>
<feature type="transmembrane region" description="Helical" evidence="10">
    <location>
        <begin position="27"/>
        <end position="46"/>
    </location>
</feature>
<dbReference type="RefSeq" id="XP_064074363.1">
    <property type="nucleotide sequence ID" value="XM_064218293.1"/>
</dbReference>
<organism evidence="11 12">
    <name type="scientific">Vanessa tameamea</name>
    <name type="common">Kamehameha butterfly</name>
    <dbReference type="NCBI Taxonomy" id="334116"/>
    <lineage>
        <taxon>Eukaryota</taxon>
        <taxon>Metazoa</taxon>
        <taxon>Ecdysozoa</taxon>
        <taxon>Arthropoda</taxon>
        <taxon>Hexapoda</taxon>
        <taxon>Insecta</taxon>
        <taxon>Pterygota</taxon>
        <taxon>Neoptera</taxon>
        <taxon>Endopterygota</taxon>
        <taxon>Lepidoptera</taxon>
        <taxon>Glossata</taxon>
        <taxon>Ditrysia</taxon>
        <taxon>Papilionoidea</taxon>
        <taxon>Nymphalidae</taxon>
        <taxon>Nymphalinae</taxon>
        <taxon>Vanessa</taxon>
    </lineage>
</organism>
<evidence type="ECO:0000313" key="11">
    <source>
        <dbReference type="Proteomes" id="UP001652626"/>
    </source>
</evidence>
<dbReference type="EC" id="2.3.1.199" evidence="10"/>
<keyword evidence="5 10" id="KW-0276">Fatty acid metabolism</keyword>
<evidence type="ECO:0000256" key="10">
    <source>
        <dbReference type="RuleBase" id="RU361115"/>
    </source>
</evidence>
<dbReference type="GeneID" id="113395244"/>
<dbReference type="InterPro" id="IPR030457">
    <property type="entry name" value="ELO_CS"/>
</dbReference>
<evidence type="ECO:0000256" key="2">
    <source>
        <dbReference type="ARBA" id="ARBA00022516"/>
    </source>
</evidence>
<feature type="transmembrane region" description="Helical" evidence="10">
    <location>
        <begin position="205"/>
        <end position="226"/>
    </location>
</feature>
<dbReference type="PANTHER" id="PTHR11157:SF21">
    <property type="entry name" value="ELONGATION OF VERY LONG CHAIN FATTY ACIDS PROTEIN"/>
    <property type="match status" value="1"/>
</dbReference>
<keyword evidence="8 10" id="KW-0472">Membrane</keyword>
<keyword evidence="3 10" id="KW-0808">Transferase</keyword>
<comment type="subcellular location">
    <subcellularLocation>
        <location evidence="1">Membrane</location>
        <topology evidence="1">Multi-pass membrane protein</topology>
    </subcellularLocation>
</comment>
<evidence type="ECO:0000313" key="12">
    <source>
        <dbReference type="RefSeq" id="XP_064074363.1"/>
    </source>
</evidence>
<evidence type="ECO:0000256" key="4">
    <source>
        <dbReference type="ARBA" id="ARBA00022692"/>
    </source>
</evidence>
<evidence type="ECO:0000256" key="7">
    <source>
        <dbReference type="ARBA" id="ARBA00023098"/>
    </source>
</evidence>
<proteinExistence type="inferred from homology"/>
<feature type="transmembrane region" description="Helical" evidence="10">
    <location>
        <begin position="67"/>
        <end position="91"/>
    </location>
</feature>
<feature type="transmembrane region" description="Helical" evidence="10">
    <location>
        <begin position="238"/>
        <end position="256"/>
    </location>
</feature>
<comment type="catalytic activity">
    <reaction evidence="10">
        <text>a very-long-chain acyl-CoA + malonyl-CoA + H(+) = a very-long-chain 3-oxoacyl-CoA + CO2 + CoA</text>
        <dbReference type="Rhea" id="RHEA:32727"/>
        <dbReference type="ChEBI" id="CHEBI:15378"/>
        <dbReference type="ChEBI" id="CHEBI:16526"/>
        <dbReference type="ChEBI" id="CHEBI:57287"/>
        <dbReference type="ChEBI" id="CHEBI:57384"/>
        <dbReference type="ChEBI" id="CHEBI:90725"/>
        <dbReference type="ChEBI" id="CHEBI:90736"/>
        <dbReference type="EC" id="2.3.1.199"/>
    </reaction>
</comment>
<keyword evidence="9 10" id="KW-0275">Fatty acid biosynthesis</keyword>
<gene>
    <name evidence="12" type="primary">LOC113395244</name>
</gene>
<evidence type="ECO:0000256" key="5">
    <source>
        <dbReference type="ARBA" id="ARBA00022832"/>
    </source>
</evidence>
<keyword evidence="6 10" id="KW-1133">Transmembrane helix</keyword>
<dbReference type="InterPro" id="IPR002076">
    <property type="entry name" value="ELO_fam"/>
</dbReference>
<dbReference type="Proteomes" id="UP001652626">
    <property type="component" value="Chromosome 21"/>
</dbReference>
<feature type="transmembrane region" description="Helical" evidence="10">
    <location>
        <begin position="118"/>
        <end position="136"/>
    </location>
</feature>
<evidence type="ECO:0000256" key="1">
    <source>
        <dbReference type="ARBA" id="ARBA00004141"/>
    </source>
</evidence>
<evidence type="ECO:0000256" key="9">
    <source>
        <dbReference type="ARBA" id="ARBA00023160"/>
    </source>
</evidence>
<keyword evidence="4 10" id="KW-0812">Transmembrane</keyword>
<dbReference type="PROSITE" id="PS01188">
    <property type="entry name" value="ELO"/>
    <property type="match status" value="1"/>
</dbReference>
<dbReference type="Pfam" id="PF01151">
    <property type="entry name" value="ELO"/>
    <property type="match status" value="1"/>
</dbReference>
<evidence type="ECO:0000256" key="8">
    <source>
        <dbReference type="ARBA" id="ARBA00023136"/>
    </source>
</evidence>
<name>A0ABM4ASU0_VANTA</name>
<accession>A0ABM4ASU0</accession>